<dbReference type="InterPro" id="IPR016143">
    <property type="entry name" value="Citrate_synth-like_sm_a-sub"/>
</dbReference>
<dbReference type="Gene3D" id="1.10.580.10">
    <property type="entry name" value="Citrate Synthase, domain 1"/>
    <property type="match status" value="1"/>
</dbReference>
<dbReference type="AlphaFoldDB" id="A0A397Y2J3"/>
<evidence type="ECO:0000256" key="1">
    <source>
        <dbReference type="ARBA" id="ARBA00005007"/>
    </source>
</evidence>
<evidence type="ECO:0000256" key="5">
    <source>
        <dbReference type="PIRNR" id="PIRNR001369"/>
    </source>
</evidence>
<evidence type="ECO:0000256" key="7">
    <source>
        <dbReference type="RuleBase" id="RU000441"/>
    </source>
</evidence>
<proteinExistence type="inferred from homology"/>
<evidence type="ECO:0000256" key="3">
    <source>
        <dbReference type="ARBA" id="ARBA00022532"/>
    </source>
</evidence>
<keyword evidence="4 5" id="KW-0808">Transferase</keyword>
<comment type="catalytic activity">
    <reaction evidence="5">
        <text>oxaloacetate + acetyl-CoA + H2O = citrate + CoA + H(+)</text>
        <dbReference type="Rhea" id="RHEA:16845"/>
        <dbReference type="ChEBI" id="CHEBI:15377"/>
        <dbReference type="ChEBI" id="CHEBI:15378"/>
        <dbReference type="ChEBI" id="CHEBI:16452"/>
        <dbReference type="ChEBI" id="CHEBI:16947"/>
        <dbReference type="ChEBI" id="CHEBI:57287"/>
        <dbReference type="ChEBI" id="CHEBI:57288"/>
        <dbReference type="EC" id="2.3.3.16"/>
    </reaction>
</comment>
<dbReference type="EMBL" id="CM010636">
    <property type="protein sequence ID" value="RID47457.1"/>
    <property type="molecule type" value="Genomic_DNA"/>
</dbReference>
<feature type="active site" evidence="6">
    <location>
        <position position="381"/>
    </location>
</feature>
<dbReference type="PROSITE" id="PS00480">
    <property type="entry name" value="CITRATE_SYNTHASE"/>
    <property type="match status" value="1"/>
</dbReference>
<evidence type="ECO:0000256" key="4">
    <source>
        <dbReference type="ARBA" id="ARBA00022679"/>
    </source>
</evidence>
<dbReference type="EC" id="2.3.3.16" evidence="5"/>
<evidence type="ECO:0000256" key="2">
    <source>
        <dbReference type="ARBA" id="ARBA00010566"/>
    </source>
</evidence>
<dbReference type="InterPro" id="IPR036969">
    <property type="entry name" value="Citrate_synthase_sf"/>
</dbReference>
<dbReference type="PIRSF" id="PIRSF001369">
    <property type="entry name" value="Citrate_synth"/>
    <property type="match status" value="1"/>
</dbReference>
<dbReference type="PANTHER" id="PTHR11739">
    <property type="entry name" value="CITRATE SYNTHASE"/>
    <property type="match status" value="1"/>
</dbReference>
<evidence type="ECO:0000256" key="6">
    <source>
        <dbReference type="PIRSR" id="PIRSR001369-1"/>
    </source>
</evidence>
<dbReference type="FunFam" id="1.10.230.10:FF:000002">
    <property type="entry name" value="Citrate synthase"/>
    <property type="match status" value="1"/>
</dbReference>
<gene>
    <name evidence="8" type="ORF">BRARA_I04049</name>
</gene>
<dbReference type="GO" id="GO:0006099">
    <property type="term" value="P:tricarboxylic acid cycle"/>
    <property type="evidence" value="ECO:0007669"/>
    <property type="project" value="UniProtKB-KW"/>
</dbReference>
<dbReference type="InterPro" id="IPR024176">
    <property type="entry name" value="Citrate_synthase_bac-typ"/>
</dbReference>
<evidence type="ECO:0000313" key="9">
    <source>
        <dbReference type="Proteomes" id="UP000264353"/>
    </source>
</evidence>
<dbReference type="InterPro" id="IPR019810">
    <property type="entry name" value="Citrate_synthase_AS"/>
</dbReference>
<dbReference type="Proteomes" id="UP000264353">
    <property type="component" value="Chromosome A9"/>
</dbReference>
<comment type="similarity">
    <text evidence="2 5 7">Belongs to the citrate synthase family.</text>
</comment>
<dbReference type="Gene3D" id="1.10.230.10">
    <property type="entry name" value="Cytochrome P450-Terp, domain 2"/>
    <property type="match status" value="1"/>
</dbReference>
<dbReference type="GO" id="GO:0036440">
    <property type="term" value="F:citrate synthase activity"/>
    <property type="evidence" value="ECO:0007669"/>
    <property type="project" value="UniProtKB-EC"/>
</dbReference>
<sequence length="496" mass="54851">MERVNARLAVLSAHLEVSDPMPAAIKPWCTSSAGAPHGSLMGNLTIVDERTGKKYQVPVSEDGTVKSIDLKKITTGKDDKGLKLYDPGYLNTAPVRSSISYIDGDEGILRYRGYPIEELAENCTFLEVAYLLIYGNLPSQRQLADLEFEVSQHSAVPQGLLDIIQSMPQDAHPSGAFVSAAAMSALSLFYPDANPSHMFHKPVFLNVYSTLTRFAPFVFALDVQGQDIYKSKQVRDKQIFRILGQAPTIAANAFLRTSGKPPVLPSSNFSYAENVLYMLDSMGDKSYKPNPRLARVLDIIFILHAEHEMNCSTAAARHLASSGVDVYAAISGAVGALYGPLHGGATDAVSKMLSEIGTVENIPDFFQCVKNKKRRLSGFGHRVYKNYDPRAKVVKKLAYEVFSIVGKDPLIEVAVALEKAALSDEYFVKRKLYPNVDFYSGLVYRAMEIPPQFIAVPRMAGYLAHWLESLDDPDTKIMRPQQVYTGVWLRHYAPVN</sequence>
<dbReference type="Pfam" id="PF00285">
    <property type="entry name" value="Citrate_synt"/>
    <property type="match status" value="1"/>
</dbReference>
<dbReference type="SUPFAM" id="SSF48256">
    <property type="entry name" value="Citrate synthase"/>
    <property type="match status" value="1"/>
</dbReference>
<evidence type="ECO:0000313" key="8">
    <source>
        <dbReference type="EMBL" id="RID47457.1"/>
    </source>
</evidence>
<organism evidence="8 9">
    <name type="scientific">Brassica campestris</name>
    <name type="common">Field mustard</name>
    <dbReference type="NCBI Taxonomy" id="3711"/>
    <lineage>
        <taxon>Eukaryota</taxon>
        <taxon>Viridiplantae</taxon>
        <taxon>Streptophyta</taxon>
        <taxon>Embryophyta</taxon>
        <taxon>Tracheophyta</taxon>
        <taxon>Spermatophyta</taxon>
        <taxon>Magnoliopsida</taxon>
        <taxon>eudicotyledons</taxon>
        <taxon>Gunneridae</taxon>
        <taxon>Pentapetalae</taxon>
        <taxon>rosids</taxon>
        <taxon>malvids</taxon>
        <taxon>Brassicales</taxon>
        <taxon>Brassicaceae</taxon>
        <taxon>Brassiceae</taxon>
        <taxon>Brassica</taxon>
    </lineage>
</organism>
<reference evidence="8 9" key="1">
    <citation type="submission" date="2018-06" db="EMBL/GenBank/DDBJ databases">
        <title>WGS assembly of Brassica rapa FPsc.</title>
        <authorList>
            <person name="Bowman J."/>
            <person name="Kohchi T."/>
            <person name="Yamato K."/>
            <person name="Jenkins J."/>
            <person name="Shu S."/>
            <person name="Ishizaki K."/>
            <person name="Yamaoka S."/>
            <person name="Nishihama R."/>
            <person name="Nakamura Y."/>
            <person name="Berger F."/>
            <person name="Adam C."/>
            <person name="Aki S."/>
            <person name="Althoff F."/>
            <person name="Araki T."/>
            <person name="Arteaga-Vazquez M."/>
            <person name="Balasubrmanian S."/>
            <person name="Bauer D."/>
            <person name="Boehm C."/>
            <person name="Briginshaw L."/>
            <person name="Caballero-Perez J."/>
            <person name="Catarino B."/>
            <person name="Chen F."/>
            <person name="Chiyoda S."/>
            <person name="Chovatia M."/>
            <person name="Davies K."/>
            <person name="Delmans M."/>
            <person name="Demura T."/>
            <person name="Dierschke T."/>
            <person name="Dolan L."/>
            <person name="Dorantes-Acosta A."/>
            <person name="Eklund D."/>
            <person name="Florent S."/>
            <person name="Flores-Sandoval E."/>
            <person name="Fujiyama A."/>
            <person name="Fukuzawa H."/>
            <person name="Galik B."/>
            <person name="Grimanelli D."/>
            <person name="Grimwood J."/>
            <person name="Grossniklaus U."/>
            <person name="Hamada T."/>
            <person name="Haseloff J."/>
            <person name="Hetherington A."/>
            <person name="Higo A."/>
            <person name="Hirakawa Y."/>
            <person name="Hundley H."/>
            <person name="Ikeda Y."/>
            <person name="Inoue K."/>
            <person name="Inoue S."/>
            <person name="Ishida S."/>
            <person name="Jia Q."/>
            <person name="Kakita M."/>
            <person name="Kanazawa T."/>
            <person name="Kawai Y."/>
            <person name="Kawashima T."/>
            <person name="Kennedy M."/>
            <person name="Kinose K."/>
            <person name="Kinoshita T."/>
            <person name="Kohara Y."/>
            <person name="Koide E."/>
            <person name="Komatsu K."/>
            <person name="Kopischke S."/>
            <person name="Kubo M."/>
            <person name="Kyozuka J."/>
            <person name="Lagercrantz U."/>
            <person name="Lin S."/>
            <person name="Lindquist E."/>
            <person name="Lipzen A."/>
            <person name="Lu C."/>
            <person name="Luna E."/>
            <person name="Martienssen R."/>
            <person name="Minamino N."/>
            <person name="Mizutani M."/>
            <person name="Mizutani M."/>
            <person name="Mochizuki N."/>
            <person name="Monte I."/>
            <person name="Mosher R."/>
            <person name="Nagasaki H."/>
            <person name="Nakagami H."/>
            <person name="Naramoto S."/>
            <person name="Nishitani K."/>
            <person name="Ohtani M."/>
            <person name="Okamoto T."/>
            <person name="Okumura M."/>
            <person name="Phillips J."/>
            <person name="Pollak B."/>
            <person name="Reinders A."/>
            <person name="Roevekamp M."/>
            <person name="Sano R."/>
            <person name="Sawa S."/>
            <person name="Schmid M."/>
            <person name="Shirakawa M."/>
            <person name="Solano R."/>
            <person name="Spunde A."/>
            <person name="Suetsugu N."/>
            <person name="Sugano S."/>
            <person name="Sugiyama A."/>
            <person name="Sun R."/>
            <person name="Suzuki Y."/>
            <person name="Takenaka M."/>
            <person name="Takezawa D."/>
            <person name="Tomogane H."/>
            <person name="Tsuzuki M."/>
            <person name="Ueda T."/>
            <person name="Umeda M."/>
            <person name="Ward J."/>
            <person name="Watanabe Y."/>
            <person name="Yazaki K."/>
            <person name="Yokoyama R."/>
            <person name="Yoshitake Y."/>
            <person name="Yotsui I."/>
            <person name="Zachgo S."/>
            <person name="Schmutz J."/>
        </authorList>
    </citation>
    <scope>NUCLEOTIDE SEQUENCE [LARGE SCALE GENOMIC DNA]</scope>
    <source>
        <strain evidence="9">cv. B-3</strain>
    </source>
</reference>
<name>A0A397Y2J3_BRACM</name>
<dbReference type="InterPro" id="IPR002020">
    <property type="entry name" value="Citrate_synthase"/>
</dbReference>
<dbReference type="InterPro" id="IPR016142">
    <property type="entry name" value="Citrate_synth-like_lrg_a-sub"/>
</dbReference>
<protein>
    <recommendedName>
        <fullName evidence="5 7">Citrate synthase</fullName>
        <ecNumber evidence="5">2.3.3.16</ecNumber>
    </recommendedName>
</protein>
<dbReference type="PRINTS" id="PR00143">
    <property type="entry name" value="CITRTSNTHASE"/>
</dbReference>
<accession>A0A397Y2J3</accession>
<dbReference type="PANTHER" id="PTHR11739:SF31">
    <property type="entry name" value="CITRATE SYNTHASE"/>
    <property type="match status" value="1"/>
</dbReference>
<feature type="active site" evidence="6">
    <location>
        <position position="437"/>
    </location>
</feature>
<keyword evidence="3" id="KW-0816">Tricarboxylic acid cycle</keyword>
<comment type="pathway">
    <text evidence="1">Carbohydrate metabolism.</text>
</comment>